<dbReference type="RefSeq" id="WP_188907554.1">
    <property type="nucleotide sequence ID" value="NZ_BMIQ01000002.1"/>
</dbReference>
<gene>
    <name evidence="7" type="ORF">GCM10011390_14320</name>
</gene>
<proteinExistence type="inferred from homology"/>
<feature type="chain" id="PRO_5038069642" description="Outer membrane scaffolding protein for murein synthesis (MipA/OmpV family)" evidence="6">
    <location>
        <begin position="22"/>
        <end position="268"/>
    </location>
</feature>
<dbReference type="EMBL" id="BMIQ01000002">
    <property type="protein sequence ID" value="GGD96664.1"/>
    <property type="molecule type" value="Genomic_DNA"/>
</dbReference>
<evidence type="ECO:0008006" key="9">
    <source>
        <dbReference type="Google" id="ProtNLM"/>
    </source>
</evidence>
<keyword evidence="8" id="KW-1185">Reference proteome</keyword>
<evidence type="ECO:0000256" key="6">
    <source>
        <dbReference type="SAM" id="SignalP"/>
    </source>
</evidence>
<dbReference type="PANTHER" id="PTHR38776">
    <property type="entry name" value="MLTA-INTERACTING PROTEIN-RELATED"/>
    <property type="match status" value="1"/>
</dbReference>
<evidence type="ECO:0000256" key="5">
    <source>
        <dbReference type="ARBA" id="ARBA00023237"/>
    </source>
</evidence>
<evidence type="ECO:0000256" key="1">
    <source>
        <dbReference type="ARBA" id="ARBA00004442"/>
    </source>
</evidence>
<organism evidence="7 8">
    <name type="scientific">Aureimonas endophytica</name>
    <dbReference type="NCBI Taxonomy" id="2027858"/>
    <lineage>
        <taxon>Bacteria</taxon>
        <taxon>Pseudomonadati</taxon>
        <taxon>Pseudomonadota</taxon>
        <taxon>Alphaproteobacteria</taxon>
        <taxon>Hyphomicrobiales</taxon>
        <taxon>Aurantimonadaceae</taxon>
        <taxon>Aureimonas</taxon>
    </lineage>
</organism>
<sequence length="268" mass="28602">MFRSVPSLSLLGLLLAGPALAADLGEAPAPEKPAGTDIVIELGLGGKLVPEYEGAKDYEVVPYPIVSLDYLSIPGLITFGSIDPQRGGFSIGPSFGYTGKRDSNDYADLSGLRDVDPTYEAGLKLSYEWDFAEIYGEARYAFGGADGFVGDLGANLVARPTQELQFKLGPTLTFASSDYMETYFGVSAAESIATGGRLAAYEPDGGFKTAGVAASARYEFRPTWFLNAEASWNRFIGDAQDSPIVKTGSEDQYTVGLGLSKRFSLDLF</sequence>
<accession>A0A916ZHM4</accession>
<evidence type="ECO:0000256" key="3">
    <source>
        <dbReference type="ARBA" id="ARBA00022729"/>
    </source>
</evidence>
<feature type="signal peptide" evidence="6">
    <location>
        <begin position="1"/>
        <end position="21"/>
    </location>
</feature>
<reference evidence="7" key="2">
    <citation type="submission" date="2020-09" db="EMBL/GenBank/DDBJ databases">
        <authorList>
            <person name="Sun Q."/>
            <person name="Zhou Y."/>
        </authorList>
    </citation>
    <scope>NUCLEOTIDE SEQUENCE</scope>
    <source>
        <strain evidence="7">CGMCC 1.15367</strain>
    </source>
</reference>
<dbReference type="Pfam" id="PF06629">
    <property type="entry name" value="MipA"/>
    <property type="match status" value="1"/>
</dbReference>
<dbReference type="InterPro" id="IPR010583">
    <property type="entry name" value="MipA"/>
</dbReference>
<evidence type="ECO:0000313" key="7">
    <source>
        <dbReference type="EMBL" id="GGD96664.1"/>
    </source>
</evidence>
<evidence type="ECO:0000313" key="8">
    <source>
        <dbReference type="Proteomes" id="UP000644699"/>
    </source>
</evidence>
<evidence type="ECO:0000256" key="2">
    <source>
        <dbReference type="ARBA" id="ARBA00005722"/>
    </source>
</evidence>
<dbReference type="GO" id="GO:0009279">
    <property type="term" value="C:cell outer membrane"/>
    <property type="evidence" value="ECO:0007669"/>
    <property type="project" value="UniProtKB-SubCell"/>
</dbReference>
<keyword evidence="4" id="KW-0472">Membrane</keyword>
<comment type="subcellular location">
    <subcellularLocation>
        <location evidence="1">Cell outer membrane</location>
    </subcellularLocation>
</comment>
<reference evidence="7" key="1">
    <citation type="journal article" date="2014" name="Int. J. Syst. Evol. Microbiol.">
        <title>Complete genome sequence of Corynebacterium casei LMG S-19264T (=DSM 44701T), isolated from a smear-ripened cheese.</title>
        <authorList>
            <consortium name="US DOE Joint Genome Institute (JGI-PGF)"/>
            <person name="Walter F."/>
            <person name="Albersmeier A."/>
            <person name="Kalinowski J."/>
            <person name="Ruckert C."/>
        </authorList>
    </citation>
    <scope>NUCLEOTIDE SEQUENCE</scope>
    <source>
        <strain evidence="7">CGMCC 1.15367</strain>
    </source>
</reference>
<protein>
    <recommendedName>
        <fullName evidence="9">Outer membrane scaffolding protein for murein synthesis (MipA/OmpV family)</fullName>
    </recommendedName>
</protein>
<keyword evidence="5" id="KW-0998">Cell outer membrane</keyword>
<dbReference type="InterPro" id="IPR011250">
    <property type="entry name" value="OMP/PagP_B-barrel"/>
</dbReference>
<dbReference type="SUPFAM" id="SSF56925">
    <property type="entry name" value="OMPA-like"/>
    <property type="match status" value="1"/>
</dbReference>
<comment type="similarity">
    <text evidence="2">Belongs to the MipA/OmpV family.</text>
</comment>
<keyword evidence="3 6" id="KW-0732">Signal</keyword>
<comment type="caution">
    <text evidence="7">The sequence shown here is derived from an EMBL/GenBank/DDBJ whole genome shotgun (WGS) entry which is preliminary data.</text>
</comment>
<evidence type="ECO:0000256" key="4">
    <source>
        <dbReference type="ARBA" id="ARBA00023136"/>
    </source>
</evidence>
<dbReference type="PANTHER" id="PTHR38776:SF1">
    <property type="entry name" value="MLTA-INTERACTING PROTEIN-RELATED"/>
    <property type="match status" value="1"/>
</dbReference>
<dbReference type="Proteomes" id="UP000644699">
    <property type="component" value="Unassembled WGS sequence"/>
</dbReference>
<dbReference type="AlphaFoldDB" id="A0A916ZHM4"/>
<name>A0A916ZHM4_9HYPH</name>